<keyword evidence="1" id="KW-0175">Coiled coil</keyword>
<sequence>MTNWFRKLFGRTKTSPIQTTQAKVDVKTQEEEALNIEIERLEREFAEIKANLKSGSEKPETKIDFQPPVSDEYLDSLRSQLTEKETLIKTLKKELEVKEDEVDDKEFDLNAIKKKLDESKKENSELKISLHDIENEYTAKSQELDKIKAEAKEIEEELGVKKQSLGFVGEILNAKEADSRDAIEIKEKTEVVIQFVKMDSVQKMCK</sequence>
<evidence type="ECO:0000313" key="2">
    <source>
        <dbReference type="EMBL" id="KAA6322608.1"/>
    </source>
</evidence>
<protein>
    <submittedName>
        <fullName evidence="2">Chromosome partition protein Smc</fullName>
    </submittedName>
</protein>
<gene>
    <name evidence="2" type="ORF">EZS27_027865</name>
</gene>
<dbReference type="AlphaFoldDB" id="A0A5J4QNM3"/>
<proteinExistence type="predicted"/>
<comment type="caution">
    <text evidence="2">The sequence shown here is derived from an EMBL/GenBank/DDBJ whole genome shotgun (WGS) entry which is preliminary data.</text>
</comment>
<reference evidence="2" key="1">
    <citation type="submission" date="2019-03" db="EMBL/GenBank/DDBJ databases">
        <title>Single cell metagenomics reveals metabolic interactions within the superorganism composed of flagellate Streblomastix strix and complex community of Bacteroidetes bacteria on its surface.</title>
        <authorList>
            <person name="Treitli S.C."/>
            <person name="Kolisko M."/>
            <person name="Husnik F."/>
            <person name="Keeling P."/>
            <person name="Hampl V."/>
        </authorList>
    </citation>
    <scope>NUCLEOTIDE SEQUENCE</scope>
    <source>
        <strain evidence="2">STM</strain>
    </source>
</reference>
<evidence type="ECO:0000256" key="1">
    <source>
        <dbReference type="SAM" id="Coils"/>
    </source>
</evidence>
<accession>A0A5J4QNM3</accession>
<dbReference type="EMBL" id="SNRY01003004">
    <property type="protein sequence ID" value="KAA6322608.1"/>
    <property type="molecule type" value="Genomic_DNA"/>
</dbReference>
<feature type="coiled-coil region" evidence="1">
    <location>
        <begin position="24"/>
        <end position="164"/>
    </location>
</feature>
<name>A0A5J4QNM3_9ZZZZ</name>
<organism evidence="2">
    <name type="scientific">termite gut metagenome</name>
    <dbReference type="NCBI Taxonomy" id="433724"/>
    <lineage>
        <taxon>unclassified sequences</taxon>
        <taxon>metagenomes</taxon>
        <taxon>organismal metagenomes</taxon>
    </lineage>
</organism>